<dbReference type="PANTHER" id="PTHR15854:SF4">
    <property type="entry name" value="PEROXYNITRITE ISOMERASE THAP4"/>
    <property type="match status" value="1"/>
</dbReference>
<keyword evidence="2" id="KW-0732">Signal</keyword>
<dbReference type="Proteomes" id="UP000050761">
    <property type="component" value="Unassembled WGS sequence"/>
</dbReference>
<evidence type="ECO:0000256" key="1">
    <source>
        <dbReference type="ARBA" id="ARBA00036993"/>
    </source>
</evidence>
<sequence length="156" mass="17223">MWSKFVLLIAAAADVFSVFAEEYDLRRLPSQLKPLAFLVGKWRSDHGGKAVFATIPTFTYGEEVDISIPDSRSRPLPALNFTSRAWSVNNPDEELHSESGYISVDPRTGTAALTTTMNNGFVTAEEGLIKGTKIKFRLIDVGRMSFSHDLPVVDVS</sequence>
<dbReference type="PANTHER" id="PTHR15854">
    <property type="entry name" value="THAP4 PROTEIN"/>
    <property type="match status" value="1"/>
</dbReference>
<name>A0A183GPY2_HELPZ</name>
<dbReference type="InterPro" id="IPR012674">
    <property type="entry name" value="Calycin"/>
</dbReference>
<reference evidence="4 5" key="1">
    <citation type="submission" date="2018-11" db="EMBL/GenBank/DDBJ databases">
        <authorList>
            <consortium name="Pathogen Informatics"/>
        </authorList>
    </citation>
    <scope>NUCLEOTIDE SEQUENCE [LARGE SCALE GENOMIC DNA]</scope>
</reference>
<evidence type="ECO:0000313" key="6">
    <source>
        <dbReference type="WBParaSite" id="HPBE_0002475201-mRNA-1"/>
    </source>
</evidence>
<dbReference type="InterPro" id="IPR045165">
    <property type="entry name" value="Nitrobindin"/>
</dbReference>
<dbReference type="SUPFAM" id="SSF50814">
    <property type="entry name" value="Lipocalins"/>
    <property type="match status" value="1"/>
</dbReference>
<evidence type="ECO:0000313" key="5">
    <source>
        <dbReference type="Proteomes" id="UP000050761"/>
    </source>
</evidence>
<reference evidence="6" key="2">
    <citation type="submission" date="2019-09" db="UniProtKB">
        <authorList>
            <consortium name="WormBaseParasite"/>
        </authorList>
    </citation>
    <scope>IDENTIFICATION</scope>
</reference>
<proteinExistence type="predicted"/>
<dbReference type="AlphaFoldDB" id="A0A183GPY2"/>
<feature type="signal peptide" evidence="2">
    <location>
        <begin position="1"/>
        <end position="20"/>
    </location>
</feature>
<dbReference type="InterPro" id="IPR014878">
    <property type="entry name" value="THAP4-like_heme-bd"/>
</dbReference>
<keyword evidence="5" id="KW-1185">Reference proteome</keyword>
<accession>A0A3P8HL89</accession>
<evidence type="ECO:0000313" key="4">
    <source>
        <dbReference type="EMBL" id="VDP47083.1"/>
    </source>
</evidence>
<evidence type="ECO:0000256" key="2">
    <source>
        <dbReference type="SAM" id="SignalP"/>
    </source>
</evidence>
<dbReference type="WBParaSite" id="HPBE_0002475201-mRNA-1">
    <property type="protein sequence ID" value="HPBE_0002475201-mRNA-1"/>
    <property type="gene ID" value="HPBE_0002475201"/>
</dbReference>
<feature type="domain" description="THAP4-like heme-binding" evidence="3">
    <location>
        <begin position="31"/>
        <end position="149"/>
    </location>
</feature>
<accession>A0A183GPY2</accession>
<dbReference type="EMBL" id="UZAH01036793">
    <property type="protein sequence ID" value="VDP47083.1"/>
    <property type="molecule type" value="Genomic_DNA"/>
</dbReference>
<dbReference type="CDD" id="cd07828">
    <property type="entry name" value="lipocalin_heme-bd-THAP4-like"/>
    <property type="match status" value="1"/>
</dbReference>
<protein>
    <submittedName>
        <fullName evidence="6">DUF1794 domain-containing protein</fullName>
    </submittedName>
</protein>
<feature type="chain" id="PRO_5044552190" evidence="2">
    <location>
        <begin position="21"/>
        <end position="156"/>
    </location>
</feature>
<organism evidence="5 6">
    <name type="scientific">Heligmosomoides polygyrus</name>
    <name type="common">Parasitic roundworm</name>
    <dbReference type="NCBI Taxonomy" id="6339"/>
    <lineage>
        <taxon>Eukaryota</taxon>
        <taxon>Metazoa</taxon>
        <taxon>Ecdysozoa</taxon>
        <taxon>Nematoda</taxon>
        <taxon>Chromadorea</taxon>
        <taxon>Rhabditida</taxon>
        <taxon>Rhabditina</taxon>
        <taxon>Rhabditomorpha</taxon>
        <taxon>Strongyloidea</taxon>
        <taxon>Heligmosomidae</taxon>
        <taxon>Heligmosomoides</taxon>
    </lineage>
</organism>
<dbReference type="Pfam" id="PF08768">
    <property type="entry name" value="THAP4_heme-bd"/>
    <property type="match status" value="1"/>
</dbReference>
<evidence type="ECO:0000259" key="3">
    <source>
        <dbReference type="Pfam" id="PF08768"/>
    </source>
</evidence>
<gene>
    <name evidence="4" type="ORF">HPBE_LOCUS24751</name>
</gene>
<dbReference type="OrthoDB" id="58529at2759"/>
<dbReference type="Gene3D" id="2.40.128.20">
    <property type="match status" value="1"/>
</dbReference>
<comment type="catalytic activity">
    <reaction evidence="1">
        <text>peroxynitrite = nitrate</text>
        <dbReference type="Rhea" id="RHEA:63116"/>
        <dbReference type="ChEBI" id="CHEBI:17632"/>
        <dbReference type="ChEBI" id="CHEBI:25941"/>
    </reaction>
    <physiologicalReaction direction="left-to-right" evidence="1">
        <dbReference type="Rhea" id="RHEA:63117"/>
    </physiologicalReaction>
</comment>